<dbReference type="Pfam" id="PF00107">
    <property type="entry name" value="ADH_zinc_N"/>
    <property type="match status" value="1"/>
</dbReference>
<dbReference type="InterPro" id="IPR002328">
    <property type="entry name" value="ADH_Zn_CS"/>
</dbReference>
<proteinExistence type="inferred from homology"/>
<dbReference type="SUPFAM" id="SSF51735">
    <property type="entry name" value="NAD(P)-binding Rossmann-fold domains"/>
    <property type="match status" value="1"/>
</dbReference>
<dbReference type="InterPro" id="IPR013149">
    <property type="entry name" value="ADH-like_C"/>
</dbReference>
<dbReference type="PANTHER" id="PTHR43161">
    <property type="entry name" value="SORBITOL DEHYDROGENASE"/>
    <property type="match status" value="1"/>
</dbReference>
<dbReference type="OrthoDB" id="5295340at2"/>
<dbReference type="SMART" id="SM00829">
    <property type="entry name" value="PKS_ER"/>
    <property type="match status" value="1"/>
</dbReference>
<sequence>MDTRVCRVYGKKDIRVETETVAEPGAGEVLVAVAAGGICGSDLHYYHDGGFGPIRVQQPMILGHEASGVIRAVGAGVTDLAVGDRVALNPSMPCGECSYCAEGLPTHCLNMRFRGSAMRMPHEQGLFRDRLVIPAKQCVKVAPEVDLGELACSEPLSVCLHARTMAGDLQGKRVLVTGAGPIGALCAAVARDGGASEIVVTDLQDYALGAAEKMGATRVINVGLHSAEMERYTADKGHFDTVFECSAAGPAIRTAIAAVRPQGKIVQVGVTGDLALPINMLVGKEITYQGTQRFQAEFFDAVEAIAERRIDVRPIITQTMPLADAVAAFDLAGDRTQAVKVHLTFEG</sequence>
<protein>
    <submittedName>
        <fullName evidence="8">L-idonate 5-dehydrogenase</fullName>
        <ecNumber evidence="8">1.1.1.264</ecNumber>
    </submittedName>
</protein>
<reference evidence="8 9" key="1">
    <citation type="submission" date="2015-09" db="EMBL/GenBank/DDBJ databases">
        <authorList>
            <consortium name="Swine Surveillance"/>
        </authorList>
    </citation>
    <scope>NUCLEOTIDE SEQUENCE [LARGE SCALE GENOMIC DNA]</scope>
    <source>
        <strain evidence="8 9">CECT 7648</strain>
    </source>
</reference>
<evidence type="ECO:0000256" key="1">
    <source>
        <dbReference type="ARBA" id="ARBA00001947"/>
    </source>
</evidence>
<evidence type="ECO:0000259" key="7">
    <source>
        <dbReference type="SMART" id="SM00829"/>
    </source>
</evidence>
<dbReference type="Pfam" id="PF08240">
    <property type="entry name" value="ADH_N"/>
    <property type="match status" value="1"/>
</dbReference>
<accession>A0A0P1GKG9</accession>
<dbReference type="EC" id="1.1.1.264" evidence="8"/>
<evidence type="ECO:0000313" key="9">
    <source>
        <dbReference type="Proteomes" id="UP000054935"/>
    </source>
</evidence>
<keyword evidence="3 6" id="KW-0479">Metal-binding</keyword>
<dbReference type="InterPro" id="IPR013154">
    <property type="entry name" value="ADH-like_N"/>
</dbReference>
<dbReference type="PANTHER" id="PTHR43161:SF9">
    <property type="entry name" value="SORBITOL DEHYDROGENASE"/>
    <property type="match status" value="1"/>
</dbReference>
<dbReference type="InterPro" id="IPR020843">
    <property type="entry name" value="ER"/>
</dbReference>
<keyword evidence="5 8" id="KW-0560">Oxidoreductase</keyword>
<dbReference type="GO" id="GO:0050572">
    <property type="term" value="F:L-idonate 5-dehydrogenase [NAD(P)+] activity"/>
    <property type="evidence" value="ECO:0007669"/>
    <property type="project" value="UniProtKB-EC"/>
</dbReference>
<gene>
    <name evidence="8" type="primary">idnD</name>
    <name evidence="8" type="ORF">TRN7648_00665</name>
</gene>
<evidence type="ECO:0000256" key="2">
    <source>
        <dbReference type="ARBA" id="ARBA00008072"/>
    </source>
</evidence>
<evidence type="ECO:0000256" key="5">
    <source>
        <dbReference type="ARBA" id="ARBA00023002"/>
    </source>
</evidence>
<keyword evidence="4 6" id="KW-0862">Zinc</keyword>
<evidence type="ECO:0000313" key="8">
    <source>
        <dbReference type="EMBL" id="CUH75869.1"/>
    </source>
</evidence>
<dbReference type="PROSITE" id="PS00059">
    <property type="entry name" value="ADH_ZINC"/>
    <property type="match status" value="1"/>
</dbReference>
<dbReference type="STRING" id="441103.TRN7648_00665"/>
<comment type="cofactor">
    <cofactor evidence="1 6">
        <name>Zn(2+)</name>
        <dbReference type="ChEBI" id="CHEBI:29105"/>
    </cofactor>
</comment>
<dbReference type="Proteomes" id="UP000054935">
    <property type="component" value="Unassembled WGS sequence"/>
</dbReference>
<evidence type="ECO:0000256" key="4">
    <source>
        <dbReference type="ARBA" id="ARBA00022833"/>
    </source>
</evidence>
<dbReference type="RefSeq" id="WP_058246179.1">
    <property type="nucleotide sequence ID" value="NZ_CYSE01000001.1"/>
</dbReference>
<dbReference type="AlphaFoldDB" id="A0A0P1GKG9"/>
<dbReference type="InterPro" id="IPR036291">
    <property type="entry name" value="NAD(P)-bd_dom_sf"/>
</dbReference>
<keyword evidence="9" id="KW-1185">Reference proteome</keyword>
<evidence type="ECO:0000256" key="3">
    <source>
        <dbReference type="ARBA" id="ARBA00022723"/>
    </source>
</evidence>
<feature type="domain" description="Enoyl reductase (ER)" evidence="7">
    <location>
        <begin position="10"/>
        <end position="343"/>
    </location>
</feature>
<dbReference type="SUPFAM" id="SSF50129">
    <property type="entry name" value="GroES-like"/>
    <property type="match status" value="1"/>
</dbReference>
<name>A0A0P1GKG9_9RHOB</name>
<comment type="similarity">
    <text evidence="2 6">Belongs to the zinc-containing alcohol dehydrogenase family.</text>
</comment>
<dbReference type="Gene3D" id="3.90.180.10">
    <property type="entry name" value="Medium-chain alcohol dehydrogenases, catalytic domain"/>
    <property type="match status" value="1"/>
</dbReference>
<evidence type="ECO:0000256" key="6">
    <source>
        <dbReference type="RuleBase" id="RU361277"/>
    </source>
</evidence>
<dbReference type="GO" id="GO:0008270">
    <property type="term" value="F:zinc ion binding"/>
    <property type="evidence" value="ECO:0007669"/>
    <property type="project" value="InterPro"/>
</dbReference>
<organism evidence="8 9">
    <name type="scientific">Tropicibacter naphthalenivorans</name>
    <dbReference type="NCBI Taxonomy" id="441103"/>
    <lineage>
        <taxon>Bacteria</taxon>
        <taxon>Pseudomonadati</taxon>
        <taxon>Pseudomonadota</taxon>
        <taxon>Alphaproteobacteria</taxon>
        <taxon>Rhodobacterales</taxon>
        <taxon>Roseobacteraceae</taxon>
        <taxon>Tropicibacter</taxon>
    </lineage>
</organism>
<dbReference type="EMBL" id="CYSE01000001">
    <property type="protein sequence ID" value="CUH75869.1"/>
    <property type="molecule type" value="Genomic_DNA"/>
</dbReference>
<dbReference type="InterPro" id="IPR011032">
    <property type="entry name" value="GroES-like_sf"/>
</dbReference>
<dbReference type="Gene3D" id="3.40.50.720">
    <property type="entry name" value="NAD(P)-binding Rossmann-like Domain"/>
    <property type="match status" value="1"/>
</dbReference>
<dbReference type="CDD" id="cd08232">
    <property type="entry name" value="idonate-5-DH"/>
    <property type="match status" value="1"/>
</dbReference>